<feature type="domain" description="ABM" evidence="1">
    <location>
        <begin position="20"/>
        <end position="108"/>
    </location>
</feature>
<reference evidence="2 3" key="1">
    <citation type="journal article" date="2023" name="Commun. Biol.">
        <title>Reorganization of the ancestral sex-determining regions during the evolution of trioecy in Pleodorina starrii.</title>
        <authorList>
            <person name="Takahashi K."/>
            <person name="Suzuki S."/>
            <person name="Kawai-Toyooka H."/>
            <person name="Yamamoto K."/>
            <person name="Hamaji T."/>
            <person name="Ootsuki R."/>
            <person name="Yamaguchi H."/>
            <person name="Kawachi M."/>
            <person name="Higashiyama T."/>
            <person name="Nozaki H."/>
        </authorList>
    </citation>
    <scope>NUCLEOTIDE SEQUENCE [LARGE SCALE GENOMIC DNA]</scope>
    <source>
        <strain evidence="2 3">NIES-4479</strain>
    </source>
</reference>
<dbReference type="AlphaFoldDB" id="A0A9W6BX04"/>
<dbReference type="Proteomes" id="UP001165080">
    <property type="component" value="Unassembled WGS sequence"/>
</dbReference>
<gene>
    <name evidence="2" type="primary">PLEST008224</name>
    <name evidence="2" type="ORF">PLESTB_001482800</name>
</gene>
<comment type="caution">
    <text evidence="2">The sequence shown here is derived from an EMBL/GenBank/DDBJ whole genome shotgun (WGS) entry which is preliminary data.</text>
</comment>
<organism evidence="2 3">
    <name type="scientific">Pleodorina starrii</name>
    <dbReference type="NCBI Taxonomy" id="330485"/>
    <lineage>
        <taxon>Eukaryota</taxon>
        <taxon>Viridiplantae</taxon>
        <taxon>Chlorophyta</taxon>
        <taxon>core chlorophytes</taxon>
        <taxon>Chlorophyceae</taxon>
        <taxon>CS clade</taxon>
        <taxon>Chlamydomonadales</taxon>
        <taxon>Volvocaceae</taxon>
        <taxon>Pleodorina</taxon>
    </lineage>
</organism>
<evidence type="ECO:0000313" key="3">
    <source>
        <dbReference type="Proteomes" id="UP001165080"/>
    </source>
</evidence>
<evidence type="ECO:0000259" key="1">
    <source>
        <dbReference type="PROSITE" id="PS51725"/>
    </source>
</evidence>
<protein>
    <recommendedName>
        <fullName evidence="1">ABM domain-containing protein</fullName>
    </recommendedName>
</protein>
<dbReference type="SUPFAM" id="SSF54909">
    <property type="entry name" value="Dimeric alpha+beta barrel"/>
    <property type="match status" value="2"/>
</dbReference>
<dbReference type="InterPro" id="IPR007138">
    <property type="entry name" value="ABM_dom"/>
</dbReference>
<dbReference type="Pfam" id="PF03992">
    <property type="entry name" value="ABM"/>
    <property type="match status" value="2"/>
</dbReference>
<dbReference type="PANTHER" id="PTHR33336:SF15">
    <property type="entry name" value="ABM DOMAIN-CONTAINING PROTEIN"/>
    <property type="match status" value="1"/>
</dbReference>
<dbReference type="PROSITE" id="PS51725">
    <property type="entry name" value="ABM"/>
    <property type="match status" value="1"/>
</dbReference>
<proteinExistence type="predicted"/>
<dbReference type="InterPro" id="IPR011008">
    <property type="entry name" value="Dimeric_a/b-barrel"/>
</dbReference>
<dbReference type="InterPro" id="IPR050744">
    <property type="entry name" value="AI-2_Isomerase_LsrG"/>
</dbReference>
<dbReference type="PANTHER" id="PTHR33336">
    <property type="entry name" value="QUINOL MONOOXYGENASE YGIN-RELATED"/>
    <property type="match status" value="1"/>
</dbReference>
<name>A0A9W6BX04_9CHLO</name>
<dbReference type="Gene3D" id="3.30.70.100">
    <property type="match status" value="2"/>
</dbReference>
<evidence type="ECO:0000313" key="2">
    <source>
        <dbReference type="EMBL" id="GLC59407.1"/>
    </source>
</evidence>
<keyword evidence="3" id="KW-1185">Reference proteome</keyword>
<dbReference type="EMBL" id="BRXU01000027">
    <property type="protein sequence ID" value="GLC59407.1"/>
    <property type="molecule type" value="Genomic_DNA"/>
</dbReference>
<dbReference type="GO" id="GO:0003824">
    <property type="term" value="F:catalytic activity"/>
    <property type="evidence" value="ECO:0007669"/>
    <property type="project" value="TreeGrafter"/>
</dbReference>
<accession>A0A9W6BX04</accession>
<sequence length="259" mass="31137">MKALEWLMGLGREEMRDRPGFMLVKYDVPPTLHDKFIEKWGRHDKDLRDVRGLDFYQLSKDVTDNTFFWSYTEWDTCSDMIKHWQSKEYQDFHDWVDENDIMCEAFPLEAYGDAKREYRYDREGEAAAAASRAAAAKDADRLRRRGSKGFEDWDPREEPHHIATRFHVMPSMRNEFLDAFDKIQKRVAEDEDENRFFVLRKCATLNHHYLVRGGWDSMDGFMDHMTSKKMINLREFAKDNDIEWYANHFRVLYTSERKE</sequence>